<keyword evidence="3" id="KW-0804">Transcription</keyword>
<accession>A0A3B0SFN1</accession>
<keyword evidence="2" id="KW-0238">DNA-binding</keyword>
<dbReference type="SUPFAM" id="SSF46689">
    <property type="entry name" value="Homeodomain-like"/>
    <property type="match status" value="1"/>
</dbReference>
<gene>
    <name evidence="5" type="ORF">MNBD_ALPHA07-1191</name>
</gene>
<dbReference type="PANTHER" id="PTHR47506:SF1">
    <property type="entry name" value="HTH-TYPE TRANSCRIPTIONAL REGULATOR YJDC"/>
    <property type="match status" value="1"/>
</dbReference>
<protein>
    <recommendedName>
        <fullName evidence="4">HTH tetR-type domain-containing protein</fullName>
    </recommendedName>
</protein>
<evidence type="ECO:0000259" key="4">
    <source>
        <dbReference type="PROSITE" id="PS50977"/>
    </source>
</evidence>
<keyword evidence="1" id="KW-0805">Transcription regulation</keyword>
<dbReference type="PROSITE" id="PS50977">
    <property type="entry name" value="HTH_TETR_2"/>
    <property type="match status" value="1"/>
</dbReference>
<proteinExistence type="predicted"/>
<evidence type="ECO:0000256" key="3">
    <source>
        <dbReference type="ARBA" id="ARBA00023163"/>
    </source>
</evidence>
<dbReference type="SUPFAM" id="SSF48498">
    <property type="entry name" value="Tetracyclin repressor-like, C-terminal domain"/>
    <property type="match status" value="1"/>
</dbReference>
<dbReference type="PANTHER" id="PTHR47506">
    <property type="entry name" value="TRANSCRIPTIONAL REGULATORY PROTEIN"/>
    <property type="match status" value="1"/>
</dbReference>
<dbReference type="InterPro" id="IPR036271">
    <property type="entry name" value="Tet_transcr_reg_TetR-rel_C_sf"/>
</dbReference>
<dbReference type="InterPro" id="IPR001647">
    <property type="entry name" value="HTH_TetR"/>
</dbReference>
<sequence>MRVFWAQGYAAASVDTLSRAMHVPRASLYQMFGDKEGLFLAAIRHYRDVSFAPVMQLLTGGKTLRDDLTAFFNGLIEFATRDAQTPGCLIACVLADAAGDDAKMRDELTQKFDHVERALSDRVAQAQARGEIPANPAANDLGLMLAATARGLMVRARTGCPASDLYPAVTATVDLVAQKPH</sequence>
<dbReference type="Pfam" id="PF16925">
    <property type="entry name" value="TetR_C_13"/>
    <property type="match status" value="1"/>
</dbReference>
<dbReference type="InterPro" id="IPR009057">
    <property type="entry name" value="Homeodomain-like_sf"/>
</dbReference>
<name>A0A3B0SFN1_9ZZZZ</name>
<reference evidence="5" key="1">
    <citation type="submission" date="2018-06" db="EMBL/GenBank/DDBJ databases">
        <authorList>
            <person name="Zhirakovskaya E."/>
        </authorList>
    </citation>
    <scope>NUCLEOTIDE SEQUENCE</scope>
</reference>
<evidence type="ECO:0000256" key="1">
    <source>
        <dbReference type="ARBA" id="ARBA00023015"/>
    </source>
</evidence>
<dbReference type="InterPro" id="IPR011075">
    <property type="entry name" value="TetR_C"/>
</dbReference>
<evidence type="ECO:0000313" key="5">
    <source>
        <dbReference type="EMBL" id="VAW05071.1"/>
    </source>
</evidence>
<organism evidence="5">
    <name type="scientific">hydrothermal vent metagenome</name>
    <dbReference type="NCBI Taxonomy" id="652676"/>
    <lineage>
        <taxon>unclassified sequences</taxon>
        <taxon>metagenomes</taxon>
        <taxon>ecological metagenomes</taxon>
    </lineage>
</organism>
<feature type="domain" description="HTH tetR-type" evidence="4">
    <location>
        <begin position="1"/>
        <end position="50"/>
    </location>
</feature>
<evidence type="ECO:0000256" key="2">
    <source>
        <dbReference type="ARBA" id="ARBA00023125"/>
    </source>
</evidence>
<dbReference type="Pfam" id="PF00440">
    <property type="entry name" value="TetR_N"/>
    <property type="match status" value="1"/>
</dbReference>
<dbReference type="GO" id="GO:0003677">
    <property type="term" value="F:DNA binding"/>
    <property type="evidence" value="ECO:0007669"/>
    <property type="project" value="UniProtKB-KW"/>
</dbReference>
<dbReference type="Gene3D" id="1.10.357.10">
    <property type="entry name" value="Tetracycline Repressor, domain 2"/>
    <property type="match status" value="1"/>
</dbReference>
<dbReference type="AlphaFoldDB" id="A0A3B0SFN1"/>
<dbReference type="Gene3D" id="1.10.10.60">
    <property type="entry name" value="Homeodomain-like"/>
    <property type="match status" value="1"/>
</dbReference>
<dbReference type="EMBL" id="UOEG01000287">
    <property type="protein sequence ID" value="VAW05071.1"/>
    <property type="molecule type" value="Genomic_DNA"/>
</dbReference>